<dbReference type="PROSITE" id="PS00109">
    <property type="entry name" value="PROTEIN_KINASE_TYR"/>
    <property type="match status" value="1"/>
</dbReference>
<feature type="binding site" evidence="10">
    <location>
        <position position="479"/>
    </location>
    <ligand>
        <name>ATP</name>
        <dbReference type="ChEBI" id="CHEBI:30616"/>
    </ligand>
</feature>
<evidence type="ECO:0000259" key="14">
    <source>
        <dbReference type="PROSITE" id="PS50011"/>
    </source>
</evidence>
<evidence type="ECO:0000256" key="9">
    <source>
        <dbReference type="PROSITE-ProRule" id="PRU00191"/>
    </source>
</evidence>
<dbReference type="InterPro" id="IPR035837">
    <property type="entry name" value="ABL_SH2"/>
</dbReference>
<reference evidence="15" key="1">
    <citation type="submission" date="2022-06" db="EMBL/GenBank/DDBJ databases">
        <authorList>
            <person name="Berger JAMES D."/>
            <person name="Berger JAMES D."/>
        </authorList>
    </citation>
    <scope>NUCLEOTIDE SEQUENCE [LARGE SCALE GENOMIC DNA]</scope>
</reference>
<feature type="compositionally biased region" description="Polar residues" evidence="12">
    <location>
        <begin position="1157"/>
        <end position="1173"/>
    </location>
</feature>
<evidence type="ECO:0000256" key="12">
    <source>
        <dbReference type="SAM" id="MobiDB-lite"/>
    </source>
</evidence>
<name>A0AA85JQ12_TRIRE</name>
<evidence type="ECO:0000256" key="6">
    <source>
        <dbReference type="ARBA" id="ARBA00022999"/>
    </source>
</evidence>
<comment type="similarity">
    <text evidence="11">Belongs to the protein kinase superfamily. Tyr protein kinase family.</text>
</comment>
<dbReference type="PRINTS" id="PR00109">
    <property type="entry name" value="TYRKINASE"/>
</dbReference>
<dbReference type="EC" id="2.7.10.2" evidence="11"/>
<dbReference type="FunFam" id="1.10.510.10:FF:000554">
    <property type="entry name" value="Predicted protein"/>
    <property type="match status" value="1"/>
</dbReference>
<dbReference type="PRINTS" id="PR00401">
    <property type="entry name" value="SH2DOMAIN"/>
</dbReference>
<dbReference type="InterPro" id="IPR050198">
    <property type="entry name" value="Non-receptor_tyrosine_kinases"/>
</dbReference>
<feature type="domain" description="Protein kinase" evidence="14">
    <location>
        <begin position="450"/>
        <end position="703"/>
    </location>
</feature>
<dbReference type="AlphaFoldDB" id="A0AA85JQ12"/>
<feature type="region of interest" description="Disordered" evidence="12">
    <location>
        <begin position="1113"/>
        <end position="1148"/>
    </location>
</feature>
<evidence type="ECO:0000256" key="8">
    <source>
        <dbReference type="ARBA" id="ARBA00051245"/>
    </source>
</evidence>
<evidence type="ECO:0000256" key="5">
    <source>
        <dbReference type="ARBA" id="ARBA00022840"/>
    </source>
</evidence>
<evidence type="ECO:0000313" key="16">
    <source>
        <dbReference type="WBParaSite" id="TREG1_33690.3"/>
    </source>
</evidence>
<dbReference type="Gene3D" id="3.30.200.20">
    <property type="entry name" value="Phosphorylase Kinase, domain 1"/>
    <property type="match status" value="1"/>
</dbReference>
<evidence type="ECO:0000256" key="7">
    <source>
        <dbReference type="ARBA" id="ARBA00023137"/>
    </source>
</evidence>
<feature type="region of interest" description="Disordered" evidence="12">
    <location>
        <begin position="868"/>
        <end position="892"/>
    </location>
</feature>
<dbReference type="SMART" id="SM00252">
    <property type="entry name" value="SH2"/>
    <property type="match status" value="1"/>
</dbReference>
<reference evidence="16" key="2">
    <citation type="submission" date="2023-11" db="UniProtKB">
        <authorList>
            <consortium name="WormBaseParasite"/>
        </authorList>
    </citation>
    <scope>IDENTIFICATION</scope>
</reference>
<dbReference type="PROSITE" id="PS00107">
    <property type="entry name" value="PROTEIN_KINASE_ATP"/>
    <property type="match status" value="1"/>
</dbReference>
<evidence type="ECO:0000256" key="2">
    <source>
        <dbReference type="ARBA" id="ARBA00022679"/>
    </source>
</evidence>
<dbReference type="Gene3D" id="1.10.510.10">
    <property type="entry name" value="Transferase(Phosphotransferase) domain 1"/>
    <property type="match status" value="1"/>
</dbReference>
<feature type="compositionally biased region" description="Pro residues" evidence="12">
    <location>
        <begin position="1123"/>
        <end position="1144"/>
    </location>
</feature>
<feature type="compositionally biased region" description="Polar residues" evidence="12">
    <location>
        <begin position="927"/>
        <end position="940"/>
    </location>
</feature>
<dbReference type="InterPro" id="IPR036860">
    <property type="entry name" value="SH2_dom_sf"/>
</dbReference>
<evidence type="ECO:0000259" key="13">
    <source>
        <dbReference type="PROSITE" id="PS50001"/>
    </source>
</evidence>
<dbReference type="SUPFAM" id="SSF55550">
    <property type="entry name" value="SH2 domain"/>
    <property type="match status" value="1"/>
</dbReference>
<evidence type="ECO:0000256" key="4">
    <source>
        <dbReference type="ARBA" id="ARBA00022777"/>
    </source>
</evidence>
<dbReference type="FunFam" id="3.30.200.20:FF:000037">
    <property type="entry name" value="Tyrosine-protein kinase"/>
    <property type="match status" value="1"/>
</dbReference>
<dbReference type="InterPro" id="IPR000719">
    <property type="entry name" value="Prot_kinase_dom"/>
</dbReference>
<protein>
    <recommendedName>
        <fullName evidence="11">Tyrosine-protein kinase</fullName>
        <ecNumber evidence="11">2.7.10.2</ecNumber>
    </recommendedName>
</protein>
<dbReference type="CDD" id="cd09935">
    <property type="entry name" value="SH2_ABL"/>
    <property type="match status" value="1"/>
</dbReference>
<feature type="compositionally biased region" description="Polar residues" evidence="12">
    <location>
        <begin position="131"/>
        <end position="147"/>
    </location>
</feature>
<feature type="region of interest" description="Disordered" evidence="12">
    <location>
        <begin position="113"/>
        <end position="147"/>
    </location>
</feature>
<dbReference type="Gene3D" id="3.30.505.10">
    <property type="entry name" value="SH2 domain"/>
    <property type="match status" value="1"/>
</dbReference>
<dbReference type="GO" id="GO:0005524">
    <property type="term" value="F:ATP binding"/>
    <property type="evidence" value="ECO:0007669"/>
    <property type="project" value="UniProtKB-UniRule"/>
</dbReference>
<keyword evidence="1" id="KW-0597">Phosphoprotein</keyword>
<keyword evidence="7 11" id="KW-0829">Tyrosine-protein kinase</keyword>
<feature type="domain" description="SH2" evidence="13">
    <location>
        <begin position="259"/>
        <end position="349"/>
    </location>
</feature>
<dbReference type="InterPro" id="IPR000980">
    <property type="entry name" value="SH2"/>
</dbReference>
<keyword evidence="15" id="KW-1185">Reference proteome</keyword>
<dbReference type="PROSITE" id="PS50011">
    <property type="entry name" value="PROTEIN_KINASE_DOM"/>
    <property type="match status" value="1"/>
</dbReference>
<dbReference type="CDD" id="cd05052">
    <property type="entry name" value="PTKc_Abl"/>
    <property type="match status" value="1"/>
</dbReference>
<dbReference type="Gene3D" id="2.30.30.40">
    <property type="entry name" value="SH3 Domains"/>
    <property type="match status" value="1"/>
</dbReference>
<dbReference type="InterPro" id="IPR001245">
    <property type="entry name" value="Ser-Thr/Tyr_kinase_cat_dom"/>
</dbReference>
<dbReference type="PROSITE" id="PS50001">
    <property type="entry name" value="SH2"/>
    <property type="match status" value="1"/>
</dbReference>
<accession>A0AA85JQ12</accession>
<proteinExistence type="inferred from homology"/>
<dbReference type="Pfam" id="PF07714">
    <property type="entry name" value="PK_Tyr_Ser-Thr"/>
    <property type="match status" value="1"/>
</dbReference>
<keyword evidence="5 10" id="KW-0067">ATP-binding</keyword>
<evidence type="ECO:0000256" key="1">
    <source>
        <dbReference type="ARBA" id="ARBA00022553"/>
    </source>
</evidence>
<dbReference type="InterPro" id="IPR017441">
    <property type="entry name" value="Protein_kinase_ATP_BS"/>
</dbReference>
<evidence type="ECO:0000313" key="15">
    <source>
        <dbReference type="Proteomes" id="UP000050795"/>
    </source>
</evidence>
<dbReference type="InterPro" id="IPR020635">
    <property type="entry name" value="Tyr_kinase_cat_dom"/>
</dbReference>
<evidence type="ECO:0000256" key="11">
    <source>
        <dbReference type="RuleBase" id="RU362096"/>
    </source>
</evidence>
<dbReference type="PANTHER" id="PTHR24418">
    <property type="entry name" value="TYROSINE-PROTEIN KINASE"/>
    <property type="match status" value="1"/>
</dbReference>
<dbReference type="Proteomes" id="UP000050795">
    <property type="component" value="Unassembled WGS sequence"/>
</dbReference>
<dbReference type="Pfam" id="PF00017">
    <property type="entry name" value="SH2"/>
    <property type="match status" value="1"/>
</dbReference>
<evidence type="ECO:0000256" key="10">
    <source>
        <dbReference type="PROSITE-ProRule" id="PRU10141"/>
    </source>
</evidence>
<dbReference type="InterPro" id="IPR011009">
    <property type="entry name" value="Kinase-like_dom_sf"/>
</dbReference>
<keyword evidence="4 11" id="KW-0418">Kinase</keyword>
<keyword evidence="3 10" id="KW-0547">Nucleotide-binding</keyword>
<dbReference type="InterPro" id="IPR008266">
    <property type="entry name" value="Tyr_kinase_AS"/>
</dbReference>
<evidence type="ECO:0000256" key="3">
    <source>
        <dbReference type="ARBA" id="ARBA00022741"/>
    </source>
</evidence>
<feature type="compositionally biased region" description="Low complexity" evidence="12">
    <location>
        <begin position="113"/>
        <end position="130"/>
    </location>
</feature>
<feature type="region of interest" description="Disordered" evidence="12">
    <location>
        <begin position="1154"/>
        <end position="1173"/>
    </location>
</feature>
<sequence length="1173" mass="129972">MGGYNSKLIVSKDESNHTNRVNIVDTNENFKTTDSYRVDEKLLSARQCMKMDLQNPPDSVIPSRGEIMIVLYDFAESMSSQISIKRGELVRLLSYSPAGDWSEVEASLVLQPISKTGPGSSTSGSESHPSQCKSGANTKHNQESASETGSNVNVSCMYFFNNYRRGWVPTSYLATANVFQNSVPQKQVFPSQQLVTCGSSEKASCSINSSHLVNQQAVFTNDHIQPRVSNVPNKGPLHPVIMDSSPLSLLEPSLLSYTWYHGAVSRQAGEHLLRSGITGSFLVRASESAPGQLSVTVRHLGRVYHYRISQDSRGMFYITEAHRFPNVVQLIEHHSRSADGLVCPLLYPVPKPQFLNQPMQQSCYSSVPQTLPNSRVVVVPGQNQFEANSISPQSNNELSNFPVHHINAGQHIPKPFIHSGHVNNSERLSACSDSIGSMEFDGWEIDRSEIIMRQKLGCGQYGDVYEAVWKRFNSVVAVKTLKQDVNLNVNDFLKEAAIMKKLRNRNLVQLLGVCTREPPLYLITEYMPNGNLLNYLRTRSPGELTPLTLLYMAVQIASGMAYLEANNFIHRDLAARNCLVGERHLIKVADFGLARYMQRQDTYTARNGAKFPIKWTAPEGLSYYIFSSKSDVWAFGVVLWELATYGLSPYPGVELHDVYHLLEKGYRMERPHGCPEAVYSIMLRCWAWDPNLRPSFSEIHAELEQMYATMNIEAEVAMELEKQQTGNFIPPSQQQHQQPPHQQSIGSHRFTDIQSHDFQGNSINQQIINAGGSGFKESSFTENMNSDQQPHQQLHHPQMLFKQMMNSIPPSSNFEQNCQSAGVISSSSYVTMNTTGYPINHHHNNNNIDNITSSSNCTKQDKVIFIDQNRLTNNKEKTEGAPSSSSSSSAAVAGGHITDALAMISLDDNEENKKRFFNHDIHSIQCANNSDLNSNGTTRSQDTDTPDESGVGESIISNESPAESRACGGVGGSVSVSGAINSAASNSVACNTPSQVDWRLNMPFEISLPTDHPSHHQFNAPVIVSHSNGIQQQQQHSHPHVVLHSSHFSTGTTQFTVDPMDQFSTIPPQDRIGSYLKSLGELDTNRRMEIFHSYQLQQNQNCLNSTDLMDTTKNLHPSNFLHYPPPLPPPSFPPPPTAQPPPPTATTTTILATSATGCTVSLPTPTDGASQLR</sequence>
<feature type="region of interest" description="Disordered" evidence="12">
    <location>
        <begin position="927"/>
        <end position="971"/>
    </location>
</feature>
<dbReference type="WBParaSite" id="TREG1_33690.3">
    <property type="protein sequence ID" value="TREG1_33690.3"/>
    <property type="gene ID" value="TREG1_33690"/>
</dbReference>
<dbReference type="SUPFAM" id="SSF50044">
    <property type="entry name" value="SH3-domain"/>
    <property type="match status" value="1"/>
</dbReference>
<keyword evidence="6 9" id="KW-0727">SH2 domain</keyword>
<organism evidence="15 16">
    <name type="scientific">Trichobilharzia regenti</name>
    <name type="common">Nasal bird schistosome</name>
    <dbReference type="NCBI Taxonomy" id="157069"/>
    <lineage>
        <taxon>Eukaryota</taxon>
        <taxon>Metazoa</taxon>
        <taxon>Spiralia</taxon>
        <taxon>Lophotrochozoa</taxon>
        <taxon>Platyhelminthes</taxon>
        <taxon>Trematoda</taxon>
        <taxon>Digenea</taxon>
        <taxon>Strigeidida</taxon>
        <taxon>Schistosomatoidea</taxon>
        <taxon>Schistosomatidae</taxon>
        <taxon>Trichobilharzia</taxon>
    </lineage>
</organism>
<dbReference type="SUPFAM" id="SSF56112">
    <property type="entry name" value="Protein kinase-like (PK-like)"/>
    <property type="match status" value="1"/>
</dbReference>
<dbReference type="GO" id="GO:0004715">
    <property type="term" value="F:non-membrane spanning protein tyrosine kinase activity"/>
    <property type="evidence" value="ECO:0007669"/>
    <property type="project" value="UniProtKB-EC"/>
</dbReference>
<comment type="catalytic activity">
    <reaction evidence="8 11">
        <text>L-tyrosyl-[protein] + ATP = O-phospho-L-tyrosyl-[protein] + ADP + H(+)</text>
        <dbReference type="Rhea" id="RHEA:10596"/>
        <dbReference type="Rhea" id="RHEA-COMP:10136"/>
        <dbReference type="Rhea" id="RHEA-COMP:20101"/>
        <dbReference type="ChEBI" id="CHEBI:15378"/>
        <dbReference type="ChEBI" id="CHEBI:30616"/>
        <dbReference type="ChEBI" id="CHEBI:46858"/>
        <dbReference type="ChEBI" id="CHEBI:61978"/>
        <dbReference type="ChEBI" id="CHEBI:456216"/>
        <dbReference type="EC" id="2.7.10.2"/>
    </reaction>
</comment>
<dbReference type="CDD" id="cd11850">
    <property type="entry name" value="SH3_Abl"/>
    <property type="match status" value="1"/>
</dbReference>
<keyword evidence="2 11" id="KW-0808">Transferase</keyword>
<dbReference type="InterPro" id="IPR036028">
    <property type="entry name" value="SH3-like_dom_sf"/>
</dbReference>
<dbReference type="SMART" id="SM00219">
    <property type="entry name" value="TyrKc"/>
    <property type="match status" value="1"/>
</dbReference>